<sequence length="253" mass="26579">MRRFEGRVIAISGAASGLGRDLAQAFAREGARKLYLFDIDMAGLTRTADALSVDTTTHVCDVSSETSVEAAWRELPQATGLDVLVTAAGTIGAGSAIDACSLEEWDRVFNINVRGTFLMVRRALPLLKKNNGNIVTFSSTAGLAGSGTLPAYSASKGAVAMFTRSLALAYAKDGIRANSVCPGSIETPMLQATFEAAGSPDAVEARKAEYLKRYPLGRFGTPREVTDAALFLASEQASYTTGVCLPVDGGRLA</sequence>
<dbReference type="OrthoDB" id="9806974at2"/>
<gene>
    <name evidence="5" type="ORF">FAZ97_15400</name>
</gene>
<dbReference type="EMBL" id="CP046910">
    <property type="protein sequence ID" value="QGZ58007.1"/>
    <property type="molecule type" value="Genomic_DNA"/>
</dbReference>
<dbReference type="InterPro" id="IPR057326">
    <property type="entry name" value="KR_dom"/>
</dbReference>
<organism evidence="5 6">
    <name type="scientific">Paraburkholderia acidiphila</name>
    <dbReference type="NCBI Taxonomy" id="2571747"/>
    <lineage>
        <taxon>Bacteria</taxon>
        <taxon>Pseudomonadati</taxon>
        <taxon>Pseudomonadota</taxon>
        <taxon>Betaproteobacteria</taxon>
        <taxon>Burkholderiales</taxon>
        <taxon>Burkholderiaceae</taxon>
        <taxon>Paraburkholderia</taxon>
    </lineage>
</organism>
<evidence type="ECO:0000256" key="2">
    <source>
        <dbReference type="ARBA" id="ARBA00023002"/>
    </source>
</evidence>
<evidence type="ECO:0000256" key="3">
    <source>
        <dbReference type="ARBA" id="ARBA00023027"/>
    </source>
</evidence>
<evidence type="ECO:0000313" key="6">
    <source>
        <dbReference type="Proteomes" id="UP000434209"/>
    </source>
</evidence>
<proteinExistence type="inferred from homology"/>
<protein>
    <submittedName>
        <fullName evidence="5">SDR family oxidoreductase</fullName>
    </submittedName>
</protein>
<evidence type="ECO:0000313" key="5">
    <source>
        <dbReference type="EMBL" id="QGZ58007.1"/>
    </source>
</evidence>
<evidence type="ECO:0000256" key="1">
    <source>
        <dbReference type="ARBA" id="ARBA00006484"/>
    </source>
</evidence>
<dbReference type="CDD" id="cd05233">
    <property type="entry name" value="SDR_c"/>
    <property type="match status" value="1"/>
</dbReference>
<dbReference type="Proteomes" id="UP000434209">
    <property type="component" value="Chromosome 2"/>
</dbReference>
<dbReference type="SUPFAM" id="SSF51735">
    <property type="entry name" value="NAD(P)-binding Rossmann-fold domains"/>
    <property type="match status" value="1"/>
</dbReference>
<name>A0A7Z2GAA6_9BURK</name>
<dbReference type="InterPro" id="IPR020904">
    <property type="entry name" value="Sc_DH/Rdtase_CS"/>
</dbReference>
<dbReference type="InterPro" id="IPR036291">
    <property type="entry name" value="NAD(P)-bd_dom_sf"/>
</dbReference>
<feature type="domain" description="Ketoreductase" evidence="4">
    <location>
        <begin position="7"/>
        <end position="186"/>
    </location>
</feature>
<dbReference type="GO" id="GO:0016491">
    <property type="term" value="F:oxidoreductase activity"/>
    <property type="evidence" value="ECO:0007669"/>
    <property type="project" value="UniProtKB-KW"/>
</dbReference>
<keyword evidence="6" id="KW-1185">Reference proteome</keyword>
<dbReference type="FunFam" id="3.40.50.720:FF:000084">
    <property type="entry name" value="Short-chain dehydrogenase reductase"/>
    <property type="match status" value="1"/>
</dbReference>
<dbReference type="PRINTS" id="PR00081">
    <property type="entry name" value="GDHRDH"/>
</dbReference>
<reference evidence="5 6" key="1">
    <citation type="submission" date="2019-12" db="EMBL/GenBank/DDBJ databases">
        <title>Paraburkholderia acidiphila 7Q-K02 sp. nov and Paraburkholderia acidisoli DHF22 sp. nov., two strains isolated from forest soil.</title>
        <authorList>
            <person name="Gao Z."/>
            <person name="Qiu L."/>
        </authorList>
    </citation>
    <scope>NUCLEOTIDE SEQUENCE [LARGE SCALE GENOMIC DNA]</scope>
    <source>
        <strain evidence="5 6">7Q-K02</strain>
    </source>
</reference>
<dbReference type="PROSITE" id="PS00061">
    <property type="entry name" value="ADH_SHORT"/>
    <property type="match status" value="1"/>
</dbReference>
<evidence type="ECO:0000259" key="4">
    <source>
        <dbReference type="SMART" id="SM00822"/>
    </source>
</evidence>
<dbReference type="Pfam" id="PF13561">
    <property type="entry name" value="adh_short_C2"/>
    <property type="match status" value="1"/>
</dbReference>
<dbReference type="InterPro" id="IPR002347">
    <property type="entry name" value="SDR_fam"/>
</dbReference>
<accession>A0A7Z2GAA6</accession>
<dbReference type="PANTHER" id="PTHR24321:SF8">
    <property type="entry name" value="ESTRADIOL 17-BETA-DEHYDROGENASE 8-RELATED"/>
    <property type="match status" value="1"/>
</dbReference>
<keyword evidence="3" id="KW-0520">NAD</keyword>
<dbReference type="PANTHER" id="PTHR24321">
    <property type="entry name" value="DEHYDROGENASES, SHORT CHAIN"/>
    <property type="match status" value="1"/>
</dbReference>
<dbReference type="Gene3D" id="3.40.50.720">
    <property type="entry name" value="NAD(P)-binding Rossmann-like Domain"/>
    <property type="match status" value="1"/>
</dbReference>
<comment type="similarity">
    <text evidence="1">Belongs to the short-chain dehydrogenases/reductases (SDR) family.</text>
</comment>
<dbReference type="PRINTS" id="PR00080">
    <property type="entry name" value="SDRFAMILY"/>
</dbReference>
<dbReference type="AlphaFoldDB" id="A0A7Z2GAA6"/>
<dbReference type="SMART" id="SM00822">
    <property type="entry name" value="PKS_KR"/>
    <property type="match status" value="1"/>
</dbReference>
<dbReference type="KEGG" id="pacp:FAZ97_15400"/>
<keyword evidence="2" id="KW-0560">Oxidoreductase</keyword>